<keyword evidence="2" id="KW-1185">Reference proteome</keyword>
<dbReference type="OrthoDB" id="7811413at2"/>
<sequence length="353" mass="40286">MDNQEKKMTIQFTGRTAEKHKVPAAVLNQVLSGLQRAVHLLAMQQEEMEVRQKDRVTGKLEDKYVLLCGTPEPGSLIIPITLGDPSSDLFAAQDIEAVAVNLENFCRAVESQDKTQIRRIMPDKDRRKRLMESAIKMIPKGSTGIEVRVGWNGEAFMHSKRLLPALRDLSLPVDQVEELQTVTGRLVRIDFDARKVTIFYRPTGRDLECIYDEAVEDMLLDRPRELIQVTGVIRLDEKGLPYQIVQVEEIHDLILSRFHREEVELPESVLIFDPPLVLEPELVEDDQLVCLRDATLGIDVFASTIEDLADELNQEIRMLWRSYALENDSALSPKALELKRNLLKRIREQAKNG</sequence>
<organism evidence="1 2">
    <name type="scientific">Desulfatibacillum alkenivorans DSM 16219</name>
    <dbReference type="NCBI Taxonomy" id="1121393"/>
    <lineage>
        <taxon>Bacteria</taxon>
        <taxon>Pseudomonadati</taxon>
        <taxon>Thermodesulfobacteriota</taxon>
        <taxon>Desulfobacteria</taxon>
        <taxon>Desulfobacterales</taxon>
        <taxon>Desulfatibacillaceae</taxon>
        <taxon>Desulfatibacillum</taxon>
    </lineage>
</organism>
<name>A0A1M6ZSL7_9BACT</name>
<gene>
    <name evidence="1" type="ORF">SAMN02745216_05028</name>
</gene>
<evidence type="ECO:0000313" key="2">
    <source>
        <dbReference type="Proteomes" id="UP000183994"/>
    </source>
</evidence>
<reference evidence="2" key="1">
    <citation type="submission" date="2016-11" db="EMBL/GenBank/DDBJ databases">
        <authorList>
            <person name="Varghese N."/>
            <person name="Submissions S."/>
        </authorList>
    </citation>
    <scope>NUCLEOTIDE SEQUENCE [LARGE SCALE GENOMIC DNA]</scope>
    <source>
        <strain evidence="2">DSM 16219</strain>
    </source>
</reference>
<dbReference type="Proteomes" id="UP000183994">
    <property type="component" value="Unassembled WGS sequence"/>
</dbReference>
<proteinExistence type="predicted"/>
<dbReference type="RefSeq" id="WP_073479000.1">
    <property type="nucleotide sequence ID" value="NZ_FQZU01000061.1"/>
</dbReference>
<protein>
    <submittedName>
        <fullName evidence="1">Uncharacterized protein</fullName>
    </submittedName>
</protein>
<dbReference type="STRING" id="1121393.SAMN02745216_05028"/>
<evidence type="ECO:0000313" key="1">
    <source>
        <dbReference type="EMBL" id="SHL33462.1"/>
    </source>
</evidence>
<accession>A0A1M6ZSL7</accession>
<dbReference type="EMBL" id="FQZU01000061">
    <property type="protein sequence ID" value="SHL33462.1"/>
    <property type="molecule type" value="Genomic_DNA"/>
</dbReference>
<dbReference type="AlphaFoldDB" id="A0A1M6ZSL7"/>